<proteinExistence type="inferred from homology"/>
<dbReference type="PANTHER" id="PTHR43615">
    <property type="entry name" value="PHOSPHOENOLPYRUVATE SYNTHASE-RELATED"/>
    <property type="match status" value="1"/>
</dbReference>
<dbReference type="FunFam" id="3.50.30.10:FF:000007">
    <property type="entry name" value="Phosphoenolpyruvate synthase"/>
    <property type="match status" value="1"/>
</dbReference>
<evidence type="ECO:0000256" key="7">
    <source>
        <dbReference type="ARBA" id="ARBA00076136"/>
    </source>
</evidence>
<dbReference type="GO" id="GO:0005524">
    <property type="term" value="F:ATP binding"/>
    <property type="evidence" value="ECO:0007669"/>
    <property type="project" value="UniProtKB-KW"/>
</dbReference>
<evidence type="ECO:0000259" key="10">
    <source>
        <dbReference type="Pfam" id="PF01326"/>
    </source>
</evidence>
<name>A0A239P1X6_9ACTN</name>
<keyword evidence="12" id="KW-1185">Reference proteome</keyword>
<evidence type="ECO:0000259" key="9">
    <source>
        <dbReference type="Pfam" id="PF00391"/>
    </source>
</evidence>
<evidence type="ECO:0000256" key="3">
    <source>
        <dbReference type="ARBA" id="ARBA00051922"/>
    </source>
</evidence>
<feature type="domain" description="Pyruvate phosphate dikinase AMP/ATP-binding" evidence="10">
    <location>
        <begin position="22"/>
        <end position="319"/>
    </location>
</feature>
<dbReference type="EMBL" id="FZOR01000062">
    <property type="protein sequence ID" value="SNT61121.1"/>
    <property type="molecule type" value="Genomic_DNA"/>
</dbReference>
<dbReference type="EC" id="2.7.9.6" evidence="5"/>
<dbReference type="Pfam" id="PF01326">
    <property type="entry name" value="PPDK_N"/>
    <property type="match status" value="1"/>
</dbReference>
<feature type="region of interest" description="Disordered" evidence="8">
    <location>
        <begin position="320"/>
        <end position="348"/>
    </location>
</feature>
<evidence type="ECO:0000256" key="2">
    <source>
        <dbReference type="ARBA" id="ARBA00022840"/>
    </source>
</evidence>
<dbReference type="PANTHER" id="PTHR43615:SF1">
    <property type="entry name" value="PPDK_N DOMAIN-CONTAINING PROTEIN"/>
    <property type="match status" value="1"/>
</dbReference>
<gene>
    <name evidence="11" type="ORF">SAMN05443665_10621</name>
</gene>
<dbReference type="OrthoDB" id="9765468at2"/>
<dbReference type="Gene3D" id="3.50.30.10">
    <property type="entry name" value="Phosphohistidine domain"/>
    <property type="match status" value="1"/>
</dbReference>
<dbReference type="Gene3D" id="3.30.1490.20">
    <property type="entry name" value="ATP-grasp fold, A domain"/>
    <property type="match status" value="1"/>
</dbReference>
<comment type="similarity">
    <text evidence="4">Belongs to the rifampicin phosphotransferase family.</text>
</comment>
<dbReference type="SUPFAM" id="SSF56059">
    <property type="entry name" value="Glutathione synthetase ATP-binding domain-like"/>
    <property type="match status" value="1"/>
</dbReference>
<dbReference type="FunFam" id="3.30.1490.20:FF:000010">
    <property type="entry name" value="Phosphoenolpyruvate synthase"/>
    <property type="match status" value="1"/>
</dbReference>
<feature type="compositionally biased region" description="Low complexity" evidence="8">
    <location>
        <begin position="451"/>
        <end position="460"/>
    </location>
</feature>
<evidence type="ECO:0000256" key="8">
    <source>
        <dbReference type="SAM" id="MobiDB-lite"/>
    </source>
</evidence>
<keyword evidence="11" id="KW-0808">Transferase</keyword>
<evidence type="ECO:0000256" key="6">
    <source>
        <dbReference type="ARBA" id="ARBA00074400"/>
    </source>
</evidence>
<dbReference type="InterPro" id="IPR008279">
    <property type="entry name" value="PEP-util_enz_mobile_dom"/>
</dbReference>
<dbReference type="NCBIfam" id="NF041857">
    <property type="entry name" value="RIF_Ptrans_rph"/>
    <property type="match status" value="1"/>
</dbReference>
<keyword evidence="11" id="KW-0418">Kinase</keyword>
<dbReference type="Pfam" id="PF00391">
    <property type="entry name" value="PEP-utilizers"/>
    <property type="match status" value="1"/>
</dbReference>
<dbReference type="SUPFAM" id="SSF52009">
    <property type="entry name" value="Phosphohistidine domain"/>
    <property type="match status" value="1"/>
</dbReference>
<feature type="region of interest" description="Disordered" evidence="8">
    <location>
        <begin position="428"/>
        <end position="460"/>
    </location>
</feature>
<evidence type="ECO:0000313" key="12">
    <source>
        <dbReference type="Proteomes" id="UP000198318"/>
    </source>
</evidence>
<dbReference type="NCBIfam" id="NF004877">
    <property type="entry name" value="PRK06241.1-2"/>
    <property type="match status" value="1"/>
</dbReference>
<dbReference type="GO" id="GO:0016301">
    <property type="term" value="F:kinase activity"/>
    <property type="evidence" value="ECO:0007669"/>
    <property type="project" value="UniProtKB-KW"/>
</dbReference>
<evidence type="ECO:0000313" key="11">
    <source>
        <dbReference type="EMBL" id="SNT61121.1"/>
    </source>
</evidence>
<dbReference type="Proteomes" id="UP000198318">
    <property type="component" value="Unassembled WGS sequence"/>
</dbReference>
<evidence type="ECO:0000256" key="1">
    <source>
        <dbReference type="ARBA" id="ARBA00022741"/>
    </source>
</evidence>
<sequence>MGVAELAYVLGFEQINSTNVADVGGKGANLGELSRIDGVLVPDGFCVTVDAFQRVVAEAPSVSDHLDRLARVDPDDGAAVRDLSAKVRQAIEALAMPDDLAAAISEATARLGERDAYAVRSSATAEDLPTASFAGQQDSYLNVVGTDAVLRHVRRCWASLFTERAVAYRSRNGFDHRKVRMAVIVQRMVFPDAAGVLFTADPVTSNRKVATVEAGWGLGEALVSGLVAADVYTVRDDRLVTSAVAAKARSVQAAPGGGTEDAPVEAQRQEQAALTDAQVVRLVRSGREIEARFGRPQDIEWCLVGDDFHIVQSRPITTLFPIPEADDPGKGDQETRVQEKRDQETRDQETRVYVSVGHQQMMTDAMKPLGLSFWQLTTPRPMHEAGGRLFVDVAPILAVPAARAGLLETAGKADPMMRDALQVVLDRPDFLPPIPDDGSGNDPAGPPSGPPSGDAPAPIDADPSVVAELVRESEASLAVLRREIQGLSGTALLDFILGDIAEVKRILFAPRSHQAVMAGMEAAWWLNERLEEWLGEKNAADTLTLSVDHNVTSEMGPALLDVADVIRPFPEVVAFLQRVADEGRDGDGFLVELAELPGGREARDAIQGYLDAYGMRCAGEIDITRTRWSEQPAMLVPALLGNIRNFEPGEGKRRFAEGREEALRKERELLARLRLLPDGERKAAKTKRMIDRVRAFAGYREYPKYGMVCRYFAYKQALLREADRLVRSGVLSRRDDIFFLRFQELQEVVRTGGADAELIAERRRALRSYEALTPPRVLTSDGETVTGMRRRDDVPPGALAGLAVSPGVVEGRARVVLDMAQADLEAGDILVTAFTDPSWTPLFVAVAGLVTEVGGLMTHGAVIAREYGLPAVVGVEQATRLIRDGQRIRIHGSDGYVEILD</sequence>
<reference evidence="11 12" key="1">
    <citation type="submission" date="2017-06" db="EMBL/GenBank/DDBJ databases">
        <authorList>
            <person name="Kim H.J."/>
            <person name="Triplett B.A."/>
        </authorList>
    </citation>
    <scope>NUCLEOTIDE SEQUENCE [LARGE SCALE GENOMIC DNA]</scope>
    <source>
        <strain evidence="11 12">DSM 44715</strain>
    </source>
</reference>
<keyword evidence="2" id="KW-0067">ATP-binding</keyword>
<dbReference type="InterPro" id="IPR036637">
    <property type="entry name" value="Phosphohistidine_dom_sf"/>
</dbReference>
<feature type="compositionally biased region" description="Basic and acidic residues" evidence="8">
    <location>
        <begin position="327"/>
        <end position="348"/>
    </location>
</feature>
<dbReference type="AlphaFoldDB" id="A0A239P1X6"/>
<dbReference type="Gene3D" id="3.30.470.20">
    <property type="entry name" value="ATP-grasp fold, B domain"/>
    <property type="match status" value="1"/>
</dbReference>
<comment type="catalytic activity">
    <reaction evidence="3">
        <text>rifampicin + ATP + H2O = 21-phosphorifampicin + AMP + phosphate + 2 H(+)</text>
        <dbReference type="Rhea" id="RHEA:56304"/>
        <dbReference type="ChEBI" id="CHEBI:15377"/>
        <dbReference type="ChEBI" id="CHEBI:15378"/>
        <dbReference type="ChEBI" id="CHEBI:30616"/>
        <dbReference type="ChEBI" id="CHEBI:43474"/>
        <dbReference type="ChEBI" id="CHEBI:71365"/>
        <dbReference type="ChEBI" id="CHEBI:140195"/>
        <dbReference type="ChEBI" id="CHEBI:456215"/>
        <dbReference type="EC" id="2.7.9.6"/>
    </reaction>
    <physiologicalReaction direction="left-to-right" evidence="3">
        <dbReference type="Rhea" id="RHEA:56305"/>
    </physiologicalReaction>
</comment>
<evidence type="ECO:0000256" key="4">
    <source>
        <dbReference type="ARBA" id="ARBA00061332"/>
    </source>
</evidence>
<organism evidence="11 12">
    <name type="scientific">Actinomadura meyerae</name>
    <dbReference type="NCBI Taxonomy" id="240840"/>
    <lineage>
        <taxon>Bacteria</taxon>
        <taxon>Bacillati</taxon>
        <taxon>Actinomycetota</taxon>
        <taxon>Actinomycetes</taxon>
        <taxon>Streptosporangiales</taxon>
        <taxon>Thermomonosporaceae</taxon>
        <taxon>Actinomadura</taxon>
    </lineage>
</organism>
<keyword evidence="1" id="KW-0547">Nucleotide-binding</keyword>
<feature type="domain" description="PEP-utilising enzyme mobile" evidence="9">
    <location>
        <begin position="825"/>
        <end position="895"/>
    </location>
</feature>
<dbReference type="InterPro" id="IPR013815">
    <property type="entry name" value="ATP_grasp_subdomain_1"/>
</dbReference>
<dbReference type="InterPro" id="IPR051549">
    <property type="entry name" value="PEP_Utilizing_Enz"/>
</dbReference>
<evidence type="ECO:0000256" key="5">
    <source>
        <dbReference type="ARBA" id="ARBA00066332"/>
    </source>
</evidence>
<accession>A0A239P1X6</accession>
<dbReference type="InterPro" id="IPR002192">
    <property type="entry name" value="PPDK_AMP/ATP-bd"/>
</dbReference>
<protein>
    <recommendedName>
        <fullName evidence="6">Rifampicin phosphotransferase</fullName>
        <ecNumber evidence="5">2.7.9.6</ecNumber>
    </recommendedName>
    <alternativeName>
        <fullName evidence="7">Rifampin phosphotransferase</fullName>
    </alternativeName>
</protein>
<keyword evidence="11" id="KW-0670">Pyruvate</keyword>